<keyword evidence="4" id="KW-0564">Palmitate</keyword>
<name>A0A4R4TC89_9ACTN</name>
<evidence type="ECO:0000256" key="1">
    <source>
        <dbReference type="ARBA" id="ARBA00022475"/>
    </source>
</evidence>
<keyword evidence="2" id="KW-0732">Signal</keyword>
<evidence type="ECO:0000256" key="3">
    <source>
        <dbReference type="ARBA" id="ARBA00023136"/>
    </source>
</evidence>
<dbReference type="EMBL" id="SMKI01000247">
    <property type="protein sequence ID" value="TDC72423.1"/>
    <property type="molecule type" value="Genomic_DNA"/>
</dbReference>
<keyword evidence="3" id="KW-0472">Membrane</keyword>
<keyword evidence="5" id="KW-0449">Lipoprotein</keyword>
<evidence type="ECO:0000313" key="6">
    <source>
        <dbReference type="EMBL" id="TDC72423.1"/>
    </source>
</evidence>
<dbReference type="PANTHER" id="PTHR43649">
    <property type="entry name" value="ARABINOSE-BINDING PROTEIN-RELATED"/>
    <property type="match status" value="1"/>
</dbReference>
<keyword evidence="7" id="KW-1185">Reference proteome</keyword>
<dbReference type="RefSeq" id="WP_132819799.1">
    <property type="nucleotide sequence ID" value="NZ_SMKI01000247.1"/>
</dbReference>
<evidence type="ECO:0000313" key="7">
    <source>
        <dbReference type="Proteomes" id="UP000295345"/>
    </source>
</evidence>
<reference evidence="6 7" key="1">
    <citation type="submission" date="2019-03" db="EMBL/GenBank/DDBJ databases">
        <title>Draft genome sequences of novel Actinobacteria.</title>
        <authorList>
            <person name="Sahin N."/>
            <person name="Ay H."/>
            <person name="Saygin H."/>
        </authorList>
    </citation>
    <scope>NUCLEOTIDE SEQUENCE [LARGE SCALE GENOMIC DNA]</scope>
    <source>
        <strain evidence="6 7">DSM 41900</strain>
    </source>
</reference>
<gene>
    <name evidence="6" type="ORF">E1283_21745</name>
</gene>
<keyword evidence="1" id="KW-1003">Cell membrane</keyword>
<dbReference type="SUPFAM" id="SSF53850">
    <property type="entry name" value="Periplasmic binding protein-like II"/>
    <property type="match status" value="1"/>
</dbReference>
<comment type="caution">
    <text evidence="6">The sequence shown here is derived from an EMBL/GenBank/DDBJ whole genome shotgun (WGS) entry which is preliminary data.</text>
</comment>
<proteinExistence type="predicted"/>
<dbReference type="Gene3D" id="3.40.190.10">
    <property type="entry name" value="Periplasmic binding protein-like II"/>
    <property type="match status" value="2"/>
</dbReference>
<sequence>MSRHVRNMAAVLAVATGLATSACGTGGGGGGGTTLSLLSWNGEQVMTPVIEAFEEAHPDIDVEASYSPPVAEYIQSLQTRVLSGTAPDVFLIAAENKTNLIEGGHVLDLAGEEFLANVPEFNQRTYGADGAVHGLSLSSWGGGILYNEDLLADVGAEAPPETWEEFLDLCATLQDAGITPYLEPVDAMPGVLAAFLGAYDAANGNTMDDEIFAGTSTFEEHWTPLLEQYYRLYDEGLVTRDTVGITADQVQSEFANGRVAMITAGPWTVPPLRDSAPDLNFRMAPVPGVAGGEPYLSGAASPGYAINPDSENIEAARTFLSFLASPEGIAVLQEAEGSITVTSDFDPPLDEALDPIVDDVRAGNLYLPQISWQRAEDVLNIEAVAQIQRMVQGEISPREVAQALDRKLAAS</sequence>
<dbReference type="InterPro" id="IPR006059">
    <property type="entry name" value="SBP"/>
</dbReference>
<evidence type="ECO:0000256" key="2">
    <source>
        <dbReference type="ARBA" id="ARBA00022729"/>
    </source>
</evidence>
<dbReference type="InterPro" id="IPR050490">
    <property type="entry name" value="Bact_solute-bd_prot1"/>
</dbReference>
<dbReference type="PROSITE" id="PS51257">
    <property type="entry name" value="PROKAR_LIPOPROTEIN"/>
    <property type="match status" value="1"/>
</dbReference>
<dbReference type="Proteomes" id="UP000295345">
    <property type="component" value="Unassembled WGS sequence"/>
</dbReference>
<dbReference type="OrthoDB" id="2509690at2"/>
<organism evidence="6 7">
    <name type="scientific">Streptomyces hainanensis</name>
    <dbReference type="NCBI Taxonomy" id="402648"/>
    <lineage>
        <taxon>Bacteria</taxon>
        <taxon>Bacillati</taxon>
        <taxon>Actinomycetota</taxon>
        <taxon>Actinomycetes</taxon>
        <taxon>Kitasatosporales</taxon>
        <taxon>Streptomycetaceae</taxon>
        <taxon>Streptomyces</taxon>
    </lineage>
</organism>
<accession>A0A4R4TC89</accession>
<protein>
    <submittedName>
        <fullName evidence="6">Extracellular solute-binding protein</fullName>
    </submittedName>
</protein>
<dbReference type="PANTHER" id="PTHR43649:SF33">
    <property type="entry name" value="POLYGALACTURONAN_RHAMNOGALACTURONAN-BINDING PROTEIN YTCQ"/>
    <property type="match status" value="1"/>
</dbReference>
<dbReference type="Pfam" id="PF01547">
    <property type="entry name" value="SBP_bac_1"/>
    <property type="match status" value="1"/>
</dbReference>
<evidence type="ECO:0000256" key="4">
    <source>
        <dbReference type="ARBA" id="ARBA00023139"/>
    </source>
</evidence>
<dbReference type="AlphaFoldDB" id="A0A4R4TC89"/>
<evidence type="ECO:0000256" key="5">
    <source>
        <dbReference type="ARBA" id="ARBA00023288"/>
    </source>
</evidence>